<evidence type="ECO:0000259" key="4">
    <source>
        <dbReference type="PROSITE" id="PS50949"/>
    </source>
</evidence>
<evidence type="ECO:0000313" key="6">
    <source>
        <dbReference type="Proteomes" id="UP000318590"/>
    </source>
</evidence>
<dbReference type="PRINTS" id="PR00035">
    <property type="entry name" value="HTHGNTR"/>
</dbReference>
<dbReference type="PANTHER" id="PTHR43537">
    <property type="entry name" value="TRANSCRIPTIONAL REGULATOR, GNTR FAMILY"/>
    <property type="match status" value="1"/>
</dbReference>
<comment type="caution">
    <text evidence="5">The sequence shown here is derived from an EMBL/GenBank/DDBJ whole genome shotgun (WGS) entry which is preliminary data.</text>
</comment>
<proteinExistence type="predicted"/>
<dbReference type="SMART" id="SM00895">
    <property type="entry name" value="FCD"/>
    <property type="match status" value="1"/>
</dbReference>
<dbReference type="InterPro" id="IPR008920">
    <property type="entry name" value="TF_FadR/GntR_C"/>
</dbReference>
<dbReference type="CDD" id="cd07377">
    <property type="entry name" value="WHTH_GntR"/>
    <property type="match status" value="1"/>
</dbReference>
<dbReference type="SUPFAM" id="SSF46785">
    <property type="entry name" value="Winged helix' DNA-binding domain"/>
    <property type="match status" value="1"/>
</dbReference>
<dbReference type="Gene3D" id="1.20.120.530">
    <property type="entry name" value="GntR ligand-binding domain-like"/>
    <property type="match status" value="1"/>
</dbReference>
<dbReference type="Proteomes" id="UP000318590">
    <property type="component" value="Unassembled WGS sequence"/>
</dbReference>
<dbReference type="RefSeq" id="WP_142833591.1">
    <property type="nucleotide sequence ID" value="NZ_VFSV01000005.1"/>
</dbReference>
<sequence length="227" mass="25343">MPLERPKSLRELALEYLRARIVDGTLEMGQVLSERTISEELGVSKSPVREALAQLRDEGLVSIEPQKGARVFSLSVAEVEQICDFRQVVETAGFELALERDPGGLANAMTDVVQDMSKTRMSGDKRAYLALDTAFHSLIFEHAGNDYLTASYTRYVGKIAALRTLLSQLPHHTELSFDEHLAIAEAVRNGQMEQIRRLLAEHIDRTRKAYIDAMALLESPPDHGLRA</sequence>
<name>A0A547Q8E9_9RHOB</name>
<reference evidence="5 6" key="1">
    <citation type="submission" date="2019-06" db="EMBL/GenBank/DDBJ databases">
        <title>Paenimaribius caenipelagi gen. nov., sp. nov., isolated from a tidal flat.</title>
        <authorList>
            <person name="Yoon J.-H."/>
        </authorList>
    </citation>
    <scope>NUCLEOTIDE SEQUENCE [LARGE SCALE GENOMIC DNA]</scope>
    <source>
        <strain evidence="5 6">JBTF-M29</strain>
    </source>
</reference>
<dbReference type="Pfam" id="PF00392">
    <property type="entry name" value="GntR"/>
    <property type="match status" value="1"/>
</dbReference>
<keyword evidence="1" id="KW-0805">Transcription regulation</keyword>
<gene>
    <name evidence="5" type="ORF">FEV53_04325</name>
</gene>
<dbReference type="InterPro" id="IPR036390">
    <property type="entry name" value="WH_DNA-bd_sf"/>
</dbReference>
<dbReference type="InterPro" id="IPR036388">
    <property type="entry name" value="WH-like_DNA-bd_sf"/>
</dbReference>
<keyword evidence="3" id="KW-0804">Transcription</keyword>
<evidence type="ECO:0000256" key="1">
    <source>
        <dbReference type="ARBA" id="ARBA00023015"/>
    </source>
</evidence>
<dbReference type="Pfam" id="PF07729">
    <property type="entry name" value="FCD"/>
    <property type="match status" value="1"/>
</dbReference>
<dbReference type="InterPro" id="IPR000524">
    <property type="entry name" value="Tscrpt_reg_HTH_GntR"/>
</dbReference>
<protein>
    <submittedName>
        <fullName evidence="5">GntR family transcriptional regulator</fullName>
    </submittedName>
</protein>
<feature type="domain" description="HTH gntR-type" evidence="4">
    <location>
        <begin position="7"/>
        <end position="74"/>
    </location>
</feature>
<dbReference type="PROSITE" id="PS50949">
    <property type="entry name" value="HTH_GNTR"/>
    <property type="match status" value="1"/>
</dbReference>
<keyword evidence="6" id="KW-1185">Reference proteome</keyword>
<organism evidence="5 6">
    <name type="scientific">Palleronia caenipelagi</name>
    <dbReference type="NCBI Taxonomy" id="2489174"/>
    <lineage>
        <taxon>Bacteria</taxon>
        <taxon>Pseudomonadati</taxon>
        <taxon>Pseudomonadota</taxon>
        <taxon>Alphaproteobacteria</taxon>
        <taxon>Rhodobacterales</taxon>
        <taxon>Roseobacteraceae</taxon>
        <taxon>Palleronia</taxon>
    </lineage>
</organism>
<dbReference type="GO" id="GO:0003700">
    <property type="term" value="F:DNA-binding transcription factor activity"/>
    <property type="evidence" value="ECO:0007669"/>
    <property type="project" value="InterPro"/>
</dbReference>
<dbReference type="Gene3D" id="1.10.10.10">
    <property type="entry name" value="Winged helix-like DNA-binding domain superfamily/Winged helix DNA-binding domain"/>
    <property type="match status" value="1"/>
</dbReference>
<dbReference type="GO" id="GO:0003677">
    <property type="term" value="F:DNA binding"/>
    <property type="evidence" value="ECO:0007669"/>
    <property type="project" value="UniProtKB-KW"/>
</dbReference>
<dbReference type="SMART" id="SM00345">
    <property type="entry name" value="HTH_GNTR"/>
    <property type="match status" value="1"/>
</dbReference>
<accession>A0A547Q8E9</accession>
<dbReference type="EMBL" id="VFSV01000005">
    <property type="protein sequence ID" value="TRD22647.1"/>
    <property type="molecule type" value="Genomic_DNA"/>
</dbReference>
<evidence type="ECO:0000256" key="3">
    <source>
        <dbReference type="ARBA" id="ARBA00023163"/>
    </source>
</evidence>
<evidence type="ECO:0000256" key="2">
    <source>
        <dbReference type="ARBA" id="ARBA00023125"/>
    </source>
</evidence>
<dbReference type="OrthoDB" id="8155773at2"/>
<evidence type="ECO:0000313" key="5">
    <source>
        <dbReference type="EMBL" id="TRD22647.1"/>
    </source>
</evidence>
<dbReference type="InterPro" id="IPR011711">
    <property type="entry name" value="GntR_C"/>
</dbReference>
<dbReference type="SUPFAM" id="SSF48008">
    <property type="entry name" value="GntR ligand-binding domain-like"/>
    <property type="match status" value="1"/>
</dbReference>
<dbReference type="PANTHER" id="PTHR43537:SF50">
    <property type="entry name" value="TRANSCRIPTIONAL REGULATORY PROTEIN"/>
    <property type="match status" value="1"/>
</dbReference>
<dbReference type="AlphaFoldDB" id="A0A547Q8E9"/>
<keyword evidence="2" id="KW-0238">DNA-binding</keyword>